<dbReference type="GO" id="GO:0042777">
    <property type="term" value="P:proton motive force-driven plasma membrane ATP synthesis"/>
    <property type="evidence" value="ECO:0007669"/>
    <property type="project" value="UniProtKB-UniRule"/>
</dbReference>
<keyword evidence="6 12" id="KW-1003">Cell membrane</keyword>
<sequence>MAAAKEIRTQIGSIKNTQKITSAMEMVAASKMRKAQERMAASQPYAKQIRHVVGHIAKANPEYRHDYMIDREVKRVGYIVVSSDRGLAGGLNVNLFKTVIREARQWRDKGVEVNFVAIGSKAGTFFRNYGGNLMAAKSGIGEAPETKDLIGSVKVMLDAYDEGELDRLYVVYNEFVNTMTQKPIARQLVPLVAVNDDADDEEQTRSTSWDYLYEPDAKELLDKLLVRYIESQVYQAVVENAACEQAARMIAMKNATDNAGNLIDDLQLVYNKARQAAITQEISEIVSGAAAV</sequence>
<dbReference type="Pfam" id="PF00231">
    <property type="entry name" value="ATP-synt"/>
    <property type="match status" value="1"/>
</dbReference>
<dbReference type="FunFam" id="1.10.287.80:FF:000005">
    <property type="entry name" value="ATP synthase gamma chain"/>
    <property type="match status" value="1"/>
</dbReference>
<dbReference type="PROSITE" id="PS00153">
    <property type="entry name" value="ATPASE_GAMMA"/>
    <property type="match status" value="1"/>
</dbReference>
<dbReference type="CDD" id="cd12151">
    <property type="entry name" value="F1-ATPase_gamma"/>
    <property type="match status" value="1"/>
</dbReference>
<dbReference type="NCBIfam" id="NF004144">
    <property type="entry name" value="PRK05621.1-1"/>
    <property type="match status" value="1"/>
</dbReference>
<keyword evidence="9 12" id="KW-0472">Membrane</keyword>
<evidence type="ECO:0000256" key="12">
    <source>
        <dbReference type="HAMAP-Rule" id="MF_00815"/>
    </source>
</evidence>
<dbReference type="STRING" id="1121942.SAMN02745148_00996"/>
<reference evidence="13 14" key="1">
    <citation type="submission" date="2016-11" db="EMBL/GenBank/DDBJ databases">
        <authorList>
            <person name="Jaros S."/>
            <person name="Januszkiewicz K."/>
            <person name="Wedrychowicz H."/>
        </authorList>
    </citation>
    <scope>NUCLEOTIDE SEQUENCE [LARGE SCALE GENOMIC DNA]</scope>
    <source>
        <strain evidence="13 14">DSM 19980</strain>
    </source>
</reference>
<evidence type="ECO:0000256" key="2">
    <source>
        <dbReference type="ARBA" id="ARBA00004170"/>
    </source>
</evidence>
<comment type="similarity">
    <text evidence="3 12">Belongs to the ATPase gamma chain family.</text>
</comment>
<keyword evidence="11 12" id="KW-0066">ATP synthesis</keyword>
<dbReference type="RefSeq" id="WP_072820349.1">
    <property type="nucleotide sequence ID" value="NZ_FQUJ01000004.1"/>
</dbReference>
<dbReference type="EMBL" id="FQUJ01000004">
    <property type="protein sequence ID" value="SHE73473.1"/>
    <property type="molecule type" value="Genomic_DNA"/>
</dbReference>
<dbReference type="HAMAP" id="MF_00815">
    <property type="entry name" value="ATP_synth_gamma_bact"/>
    <property type="match status" value="1"/>
</dbReference>
<dbReference type="NCBIfam" id="TIGR01146">
    <property type="entry name" value="ATPsyn_F1gamma"/>
    <property type="match status" value="1"/>
</dbReference>
<dbReference type="SUPFAM" id="SSF52943">
    <property type="entry name" value="ATP synthase (F1-ATPase), gamma subunit"/>
    <property type="match status" value="1"/>
</dbReference>
<comment type="subunit">
    <text evidence="4 12">F-type ATPases have 2 components, CF(1) - the catalytic core - and CF(0) - the membrane proton channel. CF(1) has five subunits: alpha(3), beta(3), gamma(1), delta(1), epsilon(1). CF(0) has three main subunits: a, b and c.</text>
</comment>
<evidence type="ECO:0000256" key="10">
    <source>
        <dbReference type="ARBA" id="ARBA00023196"/>
    </source>
</evidence>
<dbReference type="GO" id="GO:0046933">
    <property type="term" value="F:proton-transporting ATP synthase activity, rotational mechanism"/>
    <property type="evidence" value="ECO:0007669"/>
    <property type="project" value="UniProtKB-UniRule"/>
</dbReference>
<gene>
    <name evidence="12" type="primary">atpG</name>
    <name evidence="13" type="ORF">SAMN02745148_00996</name>
</gene>
<evidence type="ECO:0000256" key="3">
    <source>
        <dbReference type="ARBA" id="ARBA00007681"/>
    </source>
</evidence>
<organism evidence="13 14">
    <name type="scientific">Modicisalibacter ilicicola DSM 19980</name>
    <dbReference type="NCBI Taxonomy" id="1121942"/>
    <lineage>
        <taxon>Bacteria</taxon>
        <taxon>Pseudomonadati</taxon>
        <taxon>Pseudomonadota</taxon>
        <taxon>Gammaproteobacteria</taxon>
        <taxon>Oceanospirillales</taxon>
        <taxon>Halomonadaceae</taxon>
        <taxon>Modicisalibacter</taxon>
    </lineage>
</organism>
<dbReference type="GO" id="GO:0005524">
    <property type="term" value="F:ATP binding"/>
    <property type="evidence" value="ECO:0007669"/>
    <property type="project" value="UniProtKB-UniRule"/>
</dbReference>
<evidence type="ECO:0000256" key="9">
    <source>
        <dbReference type="ARBA" id="ARBA00023136"/>
    </source>
</evidence>
<dbReference type="AlphaFoldDB" id="A0A1M4VX66"/>
<evidence type="ECO:0000313" key="14">
    <source>
        <dbReference type="Proteomes" id="UP000184346"/>
    </source>
</evidence>
<keyword evidence="7 12" id="KW-0375">Hydrogen ion transport</keyword>
<dbReference type="GO" id="GO:0045259">
    <property type="term" value="C:proton-transporting ATP synthase complex"/>
    <property type="evidence" value="ECO:0007669"/>
    <property type="project" value="UniProtKB-KW"/>
</dbReference>
<dbReference type="PANTHER" id="PTHR11693">
    <property type="entry name" value="ATP SYNTHASE GAMMA CHAIN"/>
    <property type="match status" value="1"/>
</dbReference>
<evidence type="ECO:0000313" key="13">
    <source>
        <dbReference type="EMBL" id="SHE73473.1"/>
    </source>
</evidence>
<comment type="subcellular location">
    <subcellularLocation>
        <location evidence="12">Cell membrane</location>
        <topology evidence="12">Peripheral membrane protein</topology>
    </subcellularLocation>
    <subcellularLocation>
        <location evidence="2">Membrane</location>
        <topology evidence="2">Peripheral membrane protein</topology>
    </subcellularLocation>
</comment>
<keyword evidence="8 12" id="KW-0406">Ion transport</keyword>
<evidence type="ECO:0000256" key="1">
    <source>
        <dbReference type="ARBA" id="ARBA00003456"/>
    </source>
</evidence>
<evidence type="ECO:0000256" key="8">
    <source>
        <dbReference type="ARBA" id="ARBA00023065"/>
    </source>
</evidence>
<keyword evidence="14" id="KW-1185">Reference proteome</keyword>
<dbReference type="Gene3D" id="3.40.1380.10">
    <property type="match status" value="1"/>
</dbReference>
<keyword evidence="5 12" id="KW-0813">Transport</keyword>
<evidence type="ECO:0000256" key="4">
    <source>
        <dbReference type="ARBA" id="ARBA00011648"/>
    </source>
</evidence>
<evidence type="ECO:0000256" key="5">
    <source>
        <dbReference type="ARBA" id="ARBA00022448"/>
    </source>
</evidence>
<name>A0A1M4VX66_9GAMM</name>
<dbReference type="Gene3D" id="1.10.287.80">
    <property type="entry name" value="ATP synthase, gamma subunit, helix hairpin domain"/>
    <property type="match status" value="1"/>
</dbReference>
<evidence type="ECO:0000256" key="7">
    <source>
        <dbReference type="ARBA" id="ARBA00022781"/>
    </source>
</evidence>
<dbReference type="InterPro" id="IPR000131">
    <property type="entry name" value="ATP_synth_F1_gsu"/>
</dbReference>
<keyword evidence="10 12" id="KW-0139">CF(1)</keyword>
<proteinExistence type="inferred from homology"/>
<dbReference type="PANTHER" id="PTHR11693:SF22">
    <property type="entry name" value="ATP SYNTHASE SUBUNIT GAMMA, MITOCHONDRIAL"/>
    <property type="match status" value="1"/>
</dbReference>
<dbReference type="Proteomes" id="UP000184346">
    <property type="component" value="Unassembled WGS sequence"/>
</dbReference>
<dbReference type="InterPro" id="IPR023632">
    <property type="entry name" value="ATP_synth_F1_gsu_CS"/>
</dbReference>
<accession>A0A1M4VX66</accession>
<evidence type="ECO:0000256" key="11">
    <source>
        <dbReference type="ARBA" id="ARBA00023310"/>
    </source>
</evidence>
<dbReference type="GO" id="GO:0005886">
    <property type="term" value="C:plasma membrane"/>
    <property type="evidence" value="ECO:0007669"/>
    <property type="project" value="UniProtKB-SubCell"/>
</dbReference>
<dbReference type="OrthoDB" id="9812769at2"/>
<dbReference type="InterPro" id="IPR035968">
    <property type="entry name" value="ATP_synth_F1_ATPase_gsu"/>
</dbReference>
<comment type="function">
    <text evidence="1 12">Produces ATP from ADP in the presence of a proton gradient across the membrane. The gamma chain is believed to be important in regulating ATPase activity and the flow of protons through the CF(0) complex.</text>
</comment>
<dbReference type="PRINTS" id="PR00126">
    <property type="entry name" value="ATPASEGAMMA"/>
</dbReference>
<evidence type="ECO:0000256" key="6">
    <source>
        <dbReference type="ARBA" id="ARBA00022475"/>
    </source>
</evidence>
<protein>
    <recommendedName>
        <fullName evidence="12">ATP synthase gamma chain</fullName>
    </recommendedName>
    <alternativeName>
        <fullName evidence="12">ATP synthase F1 sector gamma subunit</fullName>
    </alternativeName>
    <alternativeName>
        <fullName evidence="12">F-ATPase gamma subunit</fullName>
    </alternativeName>
</protein>